<dbReference type="STRING" id="1150469.RSPPHO_00755"/>
<evidence type="ECO:0000313" key="3">
    <source>
        <dbReference type="Proteomes" id="UP000033220"/>
    </source>
</evidence>
<keyword evidence="3" id="KW-1185">Reference proteome</keyword>
<dbReference type="PANTHER" id="PTHR40572:SF1">
    <property type="entry name" value="PROTEIN BAX"/>
    <property type="match status" value="1"/>
</dbReference>
<reference evidence="2 3" key="1">
    <citation type="submission" date="2012-02" db="EMBL/GenBank/DDBJ databases">
        <title>Shotgun genome sequence of Phaeospirillum photometricum DSM 122.</title>
        <authorList>
            <person name="Duquesne K."/>
            <person name="Sturgis J."/>
        </authorList>
    </citation>
    <scope>NUCLEOTIDE SEQUENCE [LARGE SCALE GENOMIC DNA]</scope>
    <source>
        <strain evidence="3">DSM122</strain>
    </source>
</reference>
<feature type="region of interest" description="Disordered" evidence="1">
    <location>
        <begin position="242"/>
        <end position="315"/>
    </location>
</feature>
<feature type="compositionally biased region" description="Low complexity" evidence="1">
    <location>
        <begin position="253"/>
        <end position="275"/>
    </location>
</feature>
<protein>
    <submittedName>
        <fullName evidence="2">Uncharacterized FlgJ-related protein</fullName>
    </submittedName>
</protein>
<dbReference type="HOGENOM" id="CLU_882442_0_0_5"/>
<proteinExistence type="predicted"/>
<gene>
    <name evidence="2" type="ORF">RSPPHO_00755</name>
</gene>
<dbReference type="PATRIC" id="fig|1150469.3.peg.869"/>
<dbReference type="AlphaFoldDB" id="H6SQR6"/>
<name>H6SQR6_PARPM</name>
<accession>H6SQR6</accession>
<dbReference type="InterPro" id="IPR053195">
    <property type="entry name" value="Bax-like"/>
</dbReference>
<sequence length="315" mass="33591">MPPIHADRQLSSHDPLFLSERSPVGRNTAMRDLRVAGFFVVPRGASLPRRLMPFVIALALTLPGLGTARAANGETFRALSPEASLTPLIQGESIAPEDHPAIVEEALQALDYSLDAVRDGFVEVPPVFLARVPTDLNTLGWGETRKTTFQKVLLPLILAVNADITEERARLLDLQASLAQGQPLTRLDQDWLARLADRYEIASPSPEALLIRVDAVPPSLALGQSALETGWGAPALCWKPKTSSDTSGAGALTPCWTRSTPTSTTSTPIRSTRGSASRGPRPEPRAKKPSTAIASPPPFGATPPAAWPMSPTCAP</sequence>
<organism evidence="2 3">
    <name type="scientific">Pararhodospirillum photometricum DSM 122</name>
    <dbReference type="NCBI Taxonomy" id="1150469"/>
    <lineage>
        <taxon>Bacteria</taxon>
        <taxon>Pseudomonadati</taxon>
        <taxon>Pseudomonadota</taxon>
        <taxon>Alphaproteobacteria</taxon>
        <taxon>Rhodospirillales</taxon>
        <taxon>Rhodospirillaceae</taxon>
        <taxon>Pararhodospirillum</taxon>
    </lineage>
</organism>
<dbReference type="PANTHER" id="PTHR40572">
    <property type="entry name" value="PROTEIN BAX"/>
    <property type="match status" value="1"/>
</dbReference>
<dbReference type="KEGG" id="rpm:RSPPHO_00755"/>
<evidence type="ECO:0000256" key="1">
    <source>
        <dbReference type="SAM" id="MobiDB-lite"/>
    </source>
</evidence>
<dbReference type="Proteomes" id="UP000033220">
    <property type="component" value="Chromosome DSM 122"/>
</dbReference>
<dbReference type="EMBL" id="HE663493">
    <property type="protein sequence ID" value="CCG07381.1"/>
    <property type="molecule type" value="Genomic_DNA"/>
</dbReference>
<evidence type="ECO:0000313" key="2">
    <source>
        <dbReference type="EMBL" id="CCG07381.1"/>
    </source>
</evidence>
<dbReference type="eggNOG" id="COG2992">
    <property type="taxonomic scope" value="Bacteria"/>
</dbReference>